<gene>
    <name evidence="2" type="ORF">AGERDE_LOCUS3319</name>
</gene>
<dbReference type="AlphaFoldDB" id="A0A9N8WFP7"/>
<keyword evidence="3" id="KW-1185">Reference proteome</keyword>
<accession>A0A9N8WFP7</accession>
<proteinExistence type="predicted"/>
<evidence type="ECO:0000313" key="2">
    <source>
        <dbReference type="EMBL" id="CAG8482679.1"/>
    </source>
</evidence>
<dbReference type="Proteomes" id="UP000789831">
    <property type="component" value="Unassembled WGS sequence"/>
</dbReference>
<evidence type="ECO:0000256" key="1">
    <source>
        <dbReference type="SAM" id="MobiDB-lite"/>
    </source>
</evidence>
<evidence type="ECO:0000313" key="3">
    <source>
        <dbReference type="Proteomes" id="UP000789831"/>
    </source>
</evidence>
<sequence length="44" mass="4841">MQTQIFIKLVLRNATLRIKEPITSSDSQISNNELSALDSSGSFS</sequence>
<organism evidence="2 3">
    <name type="scientific">Ambispora gerdemannii</name>
    <dbReference type="NCBI Taxonomy" id="144530"/>
    <lineage>
        <taxon>Eukaryota</taxon>
        <taxon>Fungi</taxon>
        <taxon>Fungi incertae sedis</taxon>
        <taxon>Mucoromycota</taxon>
        <taxon>Glomeromycotina</taxon>
        <taxon>Glomeromycetes</taxon>
        <taxon>Archaeosporales</taxon>
        <taxon>Ambisporaceae</taxon>
        <taxon>Ambispora</taxon>
    </lineage>
</organism>
<feature type="region of interest" description="Disordered" evidence="1">
    <location>
        <begin position="24"/>
        <end position="44"/>
    </location>
</feature>
<name>A0A9N8WFP7_9GLOM</name>
<comment type="caution">
    <text evidence="2">The sequence shown here is derived from an EMBL/GenBank/DDBJ whole genome shotgun (WGS) entry which is preliminary data.</text>
</comment>
<reference evidence="2" key="1">
    <citation type="submission" date="2021-06" db="EMBL/GenBank/DDBJ databases">
        <authorList>
            <person name="Kallberg Y."/>
            <person name="Tangrot J."/>
            <person name="Rosling A."/>
        </authorList>
    </citation>
    <scope>NUCLEOTIDE SEQUENCE</scope>
    <source>
        <strain evidence="2">MT106</strain>
    </source>
</reference>
<protein>
    <submittedName>
        <fullName evidence="2">129_t:CDS:1</fullName>
    </submittedName>
</protein>
<dbReference type="EMBL" id="CAJVPL010000319">
    <property type="protein sequence ID" value="CAG8482679.1"/>
    <property type="molecule type" value="Genomic_DNA"/>
</dbReference>